<keyword evidence="4" id="KW-1185">Reference proteome</keyword>
<dbReference type="Proteomes" id="UP001500394">
    <property type="component" value="Unassembled WGS sequence"/>
</dbReference>
<reference evidence="4" key="1">
    <citation type="journal article" date="2019" name="Int. J. Syst. Evol. Microbiol.">
        <title>The Global Catalogue of Microorganisms (GCM) 10K type strain sequencing project: providing services to taxonomists for standard genome sequencing and annotation.</title>
        <authorList>
            <consortium name="The Broad Institute Genomics Platform"/>
            <consortium name="The Broad Institute Genome Sequencing Center for Infectious Disease"/>
            <person name="Wu L."/>
            <person name="Ma J."/>
        </authorList>
    </citation>
    <scope>NUCLEOTIDE SEQUENCE [LARGE SCALE GENOMIC DNA]</scope>
    <source>
        <strain evidence="4">JCM 17858</strain>
    </source>
</reference>
<protein>
    <recommendedName>
        <fullName evidence="2">Peptidase M56 domain-containing protein</fullName>
    </recommendedName>
</protein>
<accession>A0ABP8R5T7</accession>
<evidence type="ECO:0000259" key="2">
    <source>
        <dbReference type="Pfam" id="PF05569"/>
    </source>
</evidence>
<dbReference type="EMBL" id="BAABGR010000035">
    <property type="protein sequence ID" value="GAA4519058.1"/>
    <property type="molecule type" value="Genomic_DNA"/>
</dbReference>
<gene>
    <name evidence="3" type="ORF">GCM10023173_21450</name>
</gene>
<keyword evidence="1" id="KW-0812">Transmembrane</keyword>
<feature type="transmembrane region" description="Helical" evidence="1">
    <location>
        <begin position="181"/>
        <end position="200"/>
    </location>
</feature>
<organism evidence="3 4">
    <name type="scientific">Sphingobacterium thermophilum</name>
    <dbReference type="NCBI Taxonomy" id="768534"/>
    <lineage>
        <taxon>Bacteria</taxon>
        <taxon>Pseudomonadati</taxon>
        <taxon>Bacteroidota</taxon>
        <taxon>Sphingobacteriia</taxon>
        <taxon>Sphingobacteriales</taxon>
        <taxon>Sphingobacteriaceae</taxon>
        <taxon>Sphingobacterium</taxon>
    </lineage>
</organism>
<dbReference type="InterPro" id="IPR037066">
    <property type="entry name" value="Plug_dom_sf"/>
</dbReference>
<keyword evidence="1" id="KW-0472">Membrane</keyword>
<name>A0ABP8R5T7_9SPHI</name>
<dbReference type="InterPro" id="IPR052173">
    <property type="entry name" value="Beta-lactam_resp_regulator"/>
</dbReference>
<dbReference type="Pfam" id="PF05569">
    <property type="entry name" value="Peptidase_M56"/>
    <property type="match status" value="1"/>
</dbReference>
<evidence type="ECO:0000313" key="3">
    <source>
        <dbReference type="EMBL" id="GAA4519058.1"/>
    </source>
</evidence>
<feature type="transmembrane region" description="Helical" evidence="1">
    <location>
        <begin position="6"/>
        <end position="25"/>
    </location>
</feature>
<proteinExistence type="predicted"/>
<feature type="transmembrane region" description="Helical" evidence="1">
    <location>
        <begin position="94"/>
        <end position="112"/>
    </location>
</feature>
<dbReference type="CDD" id="cd07341">
    <property type="entry name" value="M56_BlaR1_MecR1_like"/>
    <property type="match status" value="1"/>
</dbReference>
<comment type="caution">
    <text evidence="3">The sequence shown here is derived from an EMBL/GenBank/DDBJ whole genome shotgun (WGS) entry which is preliminary data.</text>
</comment>
<dbReference type="RefSeq" id="WP_345068330.1">
    <property type="nucleotide sequence ID" value="NZ_BAABGR010000035.1"/>
</dbReference>
<feature type="transmembrane region" description="Helical" evidence="1">
    <location>
        <begin position="37"/>
        <end position="52"/>
    </location>
</feature>
<dbReference type="InterPro" id="IPR008756">
    <property type="entry name" value="Peptidase_M56"/>
</dbReference>
<evidence type="ECO:0000313" key="4">
    <source>
        <dbReference type="Proteomes" id="UP001500394"/>
    </source>
</evidence>
<feature type="domain" description="Peptidase M56" evidence="2">
    <location>
        <begin position="156"/>
        <end position="258"/>
    </location>
</feature>
<sequence length="547" mass="62344">MESLLTYIIQVNLLLALLYLGYYFLLRGLTFYQMNRLYLLLGSMYAFVYPFWDVKSWFMRYEVIPAQQLPDILSLLASLSSEEVKEAAFTLTDSIIAVMEIVAAVFFFRLLIQLLSLRRIHRNSEPSTWNSYSFRNVLFPVVPFSFFDKIYVHRPQHKEKELYDIFAHESVHVRGIHTLDILTFEIILILCWYNPFVWLIRKAVRQNLEFLTDQQVLNKGVDKQKYQYSLLHVTQNGLSVDVSTRFNFKILKKRIMMMNKKRSSKVHLGKYAFLLPILLMAGASFSVEKADQVITDIVRFTGEIPLVAVEVPEDTIIIKSKGTVKQIITPDTGILVDFKTLSIPEPPVIKIDGRDSLISALTIMRKDNIKALTKSFDAKRLVDSVKGAVSFVIGDSAFHKKIYLGATAFPSYDAEAVKKLTDSISKSMTFTFWGNGEKFFINDKQINLQELKSLRDQSLKIAMGALANADSAIAVTGFRLRGNKNPRGNDLLYVVDENVMKDNFELSDLAPEEISSITILKGDKAKKYLGNSNKKAVIKIKTKKANS</sequence>
<dbReference type="Gene3D" id="2.170.130.10">
    <property type="entry name" value="TonB-dependent receptor, plug domain"/>
    <property type="match status" value="1"/>
</dbReference>
<dbReference type="PANTHER" id="PTHR34978:SF3">
    <property type="entry name" value="SLR0241 PROTEIN"/>
    <property type="match status" value="1"/>
</dbReference>
<evidence type="ECO:0000256" key="1">
    <source>
        <dbReference type="SAM" id="Phobius"/>
    </source>
</evidence>
<dbReference type="PANTHER" id="PTHR34978">
    <property type="entry name" value="POSSIBLE SENSOR-TRANSDUCER PROTEIN BLAR"/>
    <property type="match status" value="1"/>
</dbReference>
<keyword evidence="1" id="KW-1133">Transmembrane helix</keyword>